<dbReference type="Proteomes" id="UP000546464">
    <property type="component" value="Unassembled WGS sequence"/>
</dbReference>
<keyword evidence="3" id="KW-1185">Reference proteome</keyword>
<proteinExistence type="predicted"/>
<dbReference type="AlphaFoldDB" id="A0A842HHJ0"/>
<evidence type="ECO:0008006" key="4">
    <source>
        <dbReference type="Google" id="ProtNLM"/>
    </source>
</evidence>
<feature type="chain" id="PRO_5032829697" description="LamG domain-containing protein" evidence="1">
    <location>
        <begin position="20"/>
        <end position="242"/>
    </location>
</feature>
<name>A0A842HHJ0_9BACT</name>
<dbReference type="Gene3D" id="2.60.120.200">
    <property type="match status" value="1"/>
</dbReference>
<organism evidence="2 3">
    <name type="scientific">Ruficoccus amylovorans</name>
    <dbReference type="NCBI Taxonomy" id="1804625"/>
    <lineage>
        <taxon>Bacteria</taxon>
        <taxon>Pseudomonadati</taxon>
        <taxon>Verrucomicrobiota</taxon>
        <taxon>Opitutia</taxon>
        <taxon>Puniceicoccales</taxon>
        <taxon>Cerasicoccaceae</taxon>
        <taxon>Ruficoccus</taxon>
    </lineage>
</organism>
<dbReference type="RefSeq" id="WP_185676913.1">
    <property type="nucleotide sequence ID" value="NZ_JACHVB010000060.1"/>
</dbReference>
<dbReference type="SUPFAM" id="SSF49899">
    <property type="entry name" value="Concanavalin A-like lectins/glucanases"/>
    <property type="match status" value="1"/>
</dbReference>
<feature type="signal peptide" evidence="1">
    <location>
        <begin position="1"/>
        <end position="19"/>
    </location>
</feature>
<protein>
    <recommendedName>
        <fullName evidence="4">LamG domain-containing protein</fullName>
    </recommendedName>
</protein>
<evidence type="ECO:0000313" key="2">
    <source>
        <dbReference type="EMBL" id="MBC2595993.1"/>
    </source>
</evidence>
<accession>A0A842HHJ0</accession>
<evidence type="ECO:0000313" key="3">
    <source>
        <dbReference type="Proteomes" id="UP000546464"/>
    </source>
</evidence>
<dbReference type="EMBL" id="JACHVB010000060">
    <property type="protein sequence ID" value="MBC2595993.1"/>
    <property type="molecule type" value="Genomic_DNA"/>
</dbReference>
<gene>
    <name evidence="2" type="ORF">H5P28_17135</name>
</gene>
<evidence type="ECO:0000256" key="1">
    <source>
        <dbReference type="SAM" id="SignalP"/>
    </source>
</evidence>
<comment type="caution">
    <text evidence="2">The sequence shown here is derived from an EMBL/GenBank/DDBJ whole genome shotgun (WGS) entry which is preliminary data.</text>
</comment>
<reference evidence="2 3" key="1">
    <citation type="submission" date="2020-07" db="EMBL/GenBank/DDBJ databases">
        <authorList>
            <person name="Feng X."/>
        </authorList>
    </citation>
    <scope>NUCLEOTIDE SEQUENCE [LARGE SCALE GENOMIC DNA]</scope>
    <source>
        <strain evidence="2 3">JCM31066</strain>
    </source>
</reference>
<dbReference type="Pfam" id="PF13385">
    <property type="entry name" value="Laminin_G_3"/>
    <property type="match status" value="1"/>
</dbReference>
<keyword evidence="1" id="KW-0732">Signal</keyword>
<sequence>MSKLSLAGLFLLQAVVAGAAEPYASWKLDGSYAAGGSQPLRMGPVGTPSFDDAGVSGKCVRLDNAASGQGMRVVLGEFRTATDLTFTAWVRFTTQEGGFSDTAPHNIVRFWGKTPEGQAAVLDLRVRDGVMDVYYTNPARNLQAGNLAVPVGQWVFVAVVVEGDSLSIVLNDARRSFPIAGPQSYETMTVGTVAQGSRRGVNGWMDEVSLYDEALSPEELGLLYRQGREALANGAGAAGGGR</sequence>
<dbReference type="InterPro" id="IPR013320">
    <property type="entry name" value="ConA-like_dom_sf"/>
</dbReference>